<evidence type="ECO:0000256" key="1">
    <source>
        <dbReference type="SAM" id="MobiDB-lite"/>
    </source>
</evidence>
<evidence type="ECO:0000313" key="2">
    <source>
        <dbReference type="EMBL" id="KAA0016278.1"/>
    </source>
</evidence>
<name>A0A640WAN6_9GAMM</name>
<feature type="region of interest" description="Disordered" evidence="1">
    <location>
        <begin position="1"/>
        <end position="26"/>
    </location>
</feature>
<proteinExistence type="predicted"/>
<comment type="caution">
    <text evidence="2">The sequence shown here is derived from an EMBL/GenBank/DDBJ whole genome shotgun (WGS) entry which is preliminary data.</text>
</comment>
<dbReference type="EMBL" id="VTPX01000012">
    <property type="protein sequence ID" value="KAA0016278.1"/>
    <property type="molecule type" value="Genomic_DNA"/>
</dbReference>
<accession>A0A640WAN6</accession>
<keyword evidence="3" id="KW-1185">Reference proteome</keyword>
<gene>
    <name evidence="2" type="ORF">F0A16_17735</name>
</gene>
<sequence length="156" mass="18209">MSKMDDLKAKLQEQNESEKKAKQRTEQDLENWLTALHRLYDSIENMLEPLNEQGVTTRRSFETKTEFNSQVETPILHIKNKDQEIKSNPIFYSVPYKARADFEVGKKARLILVWYGEEKSWKMLISDSQGRTQGETADFTEDDLAVFLDNAFPWTG</sequence>
<organism evidence="2 3">
    <name type="scientific">Salinicola corii</name>
    <dbReference type="NCBI Taxonomy" id="2606937"/>
    <lineage>
        <taxon>Bacteria</taxon>
        <taxon>Pseudomonadati</taxon>
        <taxon>Pseudomonadota</taxon>
        <taxon>Gammaproteobacteria</taxon>
        <taxon>Oceanospirillales</taxon>
        <taxon>Halomonadaceae</taxon>
        <taxon>Salinicola</taxon>
    </lineage>
</organism>
<protein>
    <submittedName>
        <fullName evidence="2">Uncharacterized protein</fullName>
    </submittedName>
</protein>
<reference evidence="2 3" key="1">
    <citation type="submission" date="2019-08" db="EMBL/GenBank/DDBJ databases">
        <title>Bioinformatics analysis of the strain L3 and L5.</title>
        <authorList>
            <person name="Li X."/>
        </authorList>
    </citation>
    <scope>NUCLEOTIDE SEQUENCE [LARGE SCALE GENOMIC DNA]</scope>
    <source>
        <strain evidence="2 3">L3</strain>
    </source>
</reference>
<dbReference type="AlphaFoldDB" id="A0A640WAN6"/>
<dbReference type="RefSeq" id="WP_149436732.1">
    <property type="nucleotide sequence ID" value="NZ_VTPX01000012.1"/>
</dbReference>
<evidence type="ECO:0000313" key="3">
    <source>
        <dbReference type="Proteomes" id="UP000466024"/>
    </source>
</evidence>
<dbReference type="Proteomes" id="UP000466024">
    <property type="component" value="Unassembled WGS sequence"/>
</dbReference>